<keyword evidence="3" id="KW-1185">Reference proteome</keyword>
<proteinExistence type="predicted"/>
<dbReference type="AlphaFoldDB" id="A0A428QLC4"/>
<evidence type="ECO:0000313" key="2">
    <source>
        <dbReference type="EMBL" id="RSL66110.1"/>
    </source>
</evidence>
<dbReference type="Proteomes" id="UP000288168">
    <property type="component" value="Unassembled WGS sequence"/>
</dbReference>
<dbReference type="PANTHER" id="PTHR24148">
    <property type="entry name" value="ANKYRIN REPEAT DOMAIN-CONTAINING PROTEIN 39 HOMOLOG-RELATED"/>
    <property type="match status" value="1"/>
</dbReference>
<name>A0A428QLC4_9HYPO</name>
<reference evidence="2 3" key="1">
    <citation type="submission" date="2017-06" db="EMBL/GenBank/DDBJ databases">
        <title>Comparative genomic analysis of Ambrosia Fusariam Clade fungi.</title>
        <authorList>
            <person name="Stajich J.E."/>
            <person name="Carrillo J."/>
            <person name="Kijimoto T."/>
            <person name="Eskalen A."/>
            <person name="O'Donnell K."/>
            <person name="Kasson M."/>
        </authorList>
    </citation>
    <scope>NUCLEOTIDE SEQUENCE [LARGE SCALE GENOMIC DNA]</scope>
    <source>
        <strain evidence="2 3">NRRL62584</strain>
    </source>
</reference>
<dbReference type="PANTHER" id="PTHR24148:SF82">
    <property type="entry name" value="HETEROKARYON INCOMPATIBILITY DOMAIN-CONTAINING PROTEIN"/>
    <property type="match status" value="1"/>
</dbReference>
<evidence type="ECO:0000313" key="3">
    <source>
        <dbReference type="Proteomes" id="UP000288168"/>
    </source>
</evidence>
<dbReference type="Pfam" id="PF06985">
    <property type="entry name" value="HET"/>
    <property type="match status" value="1"/>
</dbReference>
<gene>
    <name evidence="2" type="ORF">CEP54_003878</name>
</gene>
<protein>
    <recommendedName>
        <fullName evidence="1">Heterokaryon incompatibility domain-containing protein</fullName>
    </recommendedName>
</protein>
<dbReference type="InterPro" id="IPR010730">
    <property type="entry name" value="HET"/>
</dbReference>
<sequence length="584" mass="66975">MTIPNMDLAQRQGEIGAQLQVYQPLRPQQTRVLRVHPATDSNIEIKCDLFTIELKKKSGATVAGSSKKAGYEALSYTWGDPEPTKRILVNELPFWISANLFAALRQLRLPERPRVLWTDAICINQNDLIEKARQVGMMFSIYLKAYRVVVWLGQATNDDEYLFNLLKTYGTEGMRGIRGEIENPRARRAATELIETKPWFQRTWTRQEVHAAHEVHVACGSHECSFQDFQFIMDRLLPDMDEIRDTFRPHRDPRERALSARRAYVFFKQHCESDMYTEDGGFHQAWFRMIMRSSLYEATLPQDKVFAVLGIIAEMTKDSYDVTEGFPDIDYSKSVSAVFESFQKHTINISQTLASLQIFYDRDALGQDLPSWAIDLRQNVTRLMLRFGVFHFDMPYTAPPVQAYDEDGLLRLEGARIGVITSTESPWKDGMHREFNSVILGSYSSGVGLESCYSSHDWWMPDNQGNKGIEEVYKILEKRCSYNWAALEPRKYGVIEEYNPAQHCCLVFVSHRVREGDIMIHASGAEMPFILRPDTEAGRYSLLGPAIIAMGVVRKLKDRDMFTYAFPRRGSGCDVGSPENFVLI</sequence>
<comment type="caution">
    <text evidence="2">The sequence shown here is derived from an EMBL/GenBank/DDBJ whole genome shotgun (WGS) entry which is preliminary data.</text>
</comment>
<feature type="domain" description="Heterokaryon incompatibility" evidence="1">
    <location>
        <begin position="71"/>
        <end position="208"/>
    </location>
</feature>
<dbReference type="InterPro" id="IPR052895">
    <property type="entry name" value="HetReg/Transcr_Mod"/>
</dbReference>
<accession>A0A428QLC4</accession>
<evidence type="ECO:0000259" key="1">
    <source>
        <dbReference type="Pfam" id="PF06985"/>
    </source>
</evidence>
<organism evidence="2 3">
    <name type="scientific">Fusarium duplospermum</name>
    <dbReference type="NCBI Taxonomy" id="1325734"/>
    <lineage>
        <taxon>Eukaryota</taxon>
        <taxon>Fungi</taxon>
        <taxon>Dikarya</taxon>
        <taxon>Ascomycota</taxon>
        <taxon>Pezizomycotina</taxon>
        <taxon>Sordariomycetes</taxon>
        <taxon>Hypocreomycetidae</taxon>
        <taxon>Hypocreales</taxon>
        <taxon>Nectriaceae</taxon>
        <taxon>Fusarium</taxon>
        <taxon>Fusarium solani species complex</taxon>
    </lineage>
</organism>
<dbReference type="STRING" id="1325734.A0A428QLC4"/>
<dbReference type="OrthoDB" id="3477286at2759"/>
<dbReference type="EMBL" id="NKCI01000026">
    <property type="protein sequence ID" value="RSL66110.1"/>
    <property type="molecule type" value="Genomic_DNA"/>
</dbReference>